<dbReference type="RefSeq" id="XP_015658829.1">
    <property type="nucleotide sequence ID" value="XM_015802385.1"/>
</dbReference>
<dbReference type="EMBL" id="LGTL01000008">
    <property type="protein sequence ID" value="KPA80391.1"/>
    <property type="molecule type" value="Genomic_DNA"/>
</dbReference>
<reference evidence="2 3" key="1">
    <citation type="submission" date="2015-07" db="EMBL/GenBank/DDBJ databases">
        <title>High-quality genome of monoxenous trypanosomatid Leptomonas pyrrhocoris.</title>
        <authorList>
            <person name="Flegontov P."/>
            <person name="Butenko A."/>
            <person name="Firsov S."/>
            <person name="Vlcek C."/>
            <person name="Logacheva M.D."/>
            <person name="Field M."/>
            <person name="Filatov D."/>
            <person name="Flegontova O."/>
            <person name="Gerasimov E."/>
            <person name="Jackson A.P."/>
            <person name="Kelly S."/>
            <person name="Opperdoes F."/>
            <person name="O'Reilly A."/>
            <person name="Votypka J."/>
            <person name="Yurchenko V."/>
            <person name="Lukes J."/>
        </authorList>
    </citation>
    <scope>NUCLEOTIDE SEQUENCE [LARGE SCALE GENOMIC DNA]</scope>
    <source>
        <strain evidence="2">H10</strain>
    </source>
</reference>
<protein>
    <submittedName>
        <fullName evidence="2">Unspecified product</fullName>
    </submittedName>
</protein>
<feature type="compositionally biased region" description="Basic and acidic residues" evidence="1">
    <location>
        <begin position="216"/>
        <end position="242"/>
    </location>
</feature>
<sequence>MSAFLPATADTVLTDREMELCLGHYTSDKPAKAWIAEGDSAPRLVWDAHDELARYSDALTGTSAAASSSAPLPSSNPRWRDQFLQLHRSRTAETAQRRTGAPSASKKAKAETEYVLISEDEGEEQEAKEKFSARPSQKPERSATRREQLAAVAPRNDTTVSPSPRRSGGTSASQRSQRQSTGSSVVVMSQPAKKAADADAEKSRRGHSATSTSASRWREQADGDEVGQKRQRSMEEFMYRGA</sequence>
<dbReference type="AlphaFoldDB" id="A0A0M9G1Q3"/>
<evidence type="ECO:0000313" key="2">
    <source>
        <dbReference type="EMBL" id="KPA80389.1"/>
    </source>
</evidence>
<evidence type="ECO:0000256" key="1">
    <source>
        <dbReference type="SAM" id="MobiDB-lite"/>
    </source>
</evidence>
<name>A0A0M9G1Q3_LEPPY</name>
<proteinExistence type="predicted"/>
<dbReference type="Proteomes" id="UP000037923">
    <property type="component" value="Unassembled WGS sequence"/>
</dbReference>
<dbReference type="VEuPathDB" id="TriTrypDB:LpyrH10_08_0890"/>
<dbReference type="RefSeq" id="XP_015658828.1">
    <property type="nucleotide sequence ID" value="XM_015802384.1"/>
</dbReference>
<feature type="compositionally biased region" description="Low complexity" evidence="1">
    <location>
        <begin position="166"/>
        <end position="187"/>
    </location>
</feature>
<dbReference type="EMBL" id="LGTL01000008">
    <property type="protein sequence ID" value="KPA80390.1"/>
    <property type="molecule type" value="Genomic_DNA"/>
</dbReference>
<dbReference type="EMBL" id="LGTL01000008">
    <property type="protein sequence ID" value="KPA80389.1"/>
    <property type="molecule type" value="Genomic_DNA"/>
</dbReference>
<dbReference type="OrthoDB" id="266756at2759"/>
<gene>
    <name evidence="2" type="ORF">ABB37_04640</name>
</gene>
<feature type="compositionally biased region" description="Basic and acidic residues" evidence="1">
    <location>
        <begin position="125"/>
        <end position="148"/>
    </location>
</feature>
<organism evidence="2 3">
    <name type="scientific">Leptomonas pyrrhocoris</name>
    <name type="common">Firebug parasite</name>
    <dbReference type="NCBI Taxonomy" id="157538"/>
    <lineage>
        <taxon>Eukaryota</taxon>
        <taxon>Discoba</taxon>
        <taxon>Euglenozoa</taxon>
        <taxon>Kinetoplastea</taxon>
        <taxon>Metakinetoplastina</taxon>
        <taxon>Trypanosomatida</taxon>
        <taxon>Trypanosomatidae</taxon>
        <taxon>Leishmaniinae</taxon>
        <taxon>Leptomonas</taxon>
    </lineage>
</organism>
<keyword evidence="3" id="KW-1185">Reference proteome</keyword>
<comment type="caution">
    <text evidence="2">The sequence shown here is derived from an EMBL/GenBank/DDBJ whole genome shotgun (WGS) entry which is preliminary data.</text>
</comment>
<evidence type="ECO:0000313" key="3">
    <source>
        <dbReference type="Proteomes" id="UP000037923"/>
    </source>
</evidence>
<feature type="region of interest" description="Disordered" evidence="1">
    <location>
        <begin position="90"/>
        <end position="242"/>
    </location>
</feature>
<accession>A0A0M9G1Q3</accession>
<dbReference type="GeneID" id="26904931"/>
<dbReference type="OMA" id="EYIVICE"/>
<feature type="compositionally biased region" description="Basic and acidic residues" evidence="1">
    <location>
        <begin position="194"/>
        <end position="203"/>
    </location>
</feature>
<dbReference type="RefSeq" id="XP_015658830.1">
    <property type="nucleotide sequence ID" value="XM_015802386.1"/>
</dbReference>